<dbReference type="Proteomes" id="UP000238220">
    <property type="component" value="Unassembled WGS sequence"/>
</dbReference>
<comment type="caution">
    <text evidence="1">The sequence shown here is derived from an EMBL/GenBank/DDBJ whole genome shotgun (WGS) entry which is preliminary data.</text>
</comment>
<dbReference type="InterPro" id="IPR029069">
    <property type="entry name" value="HotDog_dom_sf"/>
</dbReference>
<evidence type="ECO:0000313" key="1">
    <source>
        <dbReference type="EMBL" id="PPE74233.1"/>
    </source>
</evidence>
<gene>
    <name evidence="1" type="ORF">C3942_09395</name>
</gene>
<name>A0A2S5TGX4_9GAMM</name>
<dbReference type="SUPFAM" id="SSF54637">
    <property type="entry name" value="Thioesterase/thiol ester dehydrase-isomerase"/>
    <property type="match status" value="1"/>
</dbReference>
<dbReference type="AlphaFoldDB" id="A0A2S5TGX4"/>
<dbReference type="Pfam" id="PF14539">
    <property type="entry name" value="DUF4442"/>
    <property type="match status" value="1"/>
</dbReference>
<dbReference type="Gene3D" id="3.10.129.10">
    <property type="entry name" value="Hotdog Thioesterase"/>
    <property type="match status" value="1"/>
</dbReference>
<keyword evidence="2" id="KW-1185">Reference proteome</keyword>
<dbReference type="RefSeq" id="WP_104230121.1">
    <property type="nucleotide sequence ID" value="NZ_PSNW01000004.1"/>
</dbReference>
<dbReference type="OrthoDB" id="793353at2"/>
<organism evidence="1 2">
    <name type="scientific">Solimonas fluminis</name>
    <dbReference type="NCBI Taxonomy" id="2086571"/>
    <lineage>
        <taxon>Bacteria</taxon>
        <taxon>Pseudomonadati</taxon>
        <taxon>Pseudomonadota</taxon>
        <taxon>Gammaproteobacteria</taxon>
        <taxon>Nevskiales</taxon>
        <taxon>Nevskiaceae</taxon>
        <taxon>Solimonas</taxon>
    </lineage>
</organism>
<reference evidence="1 2" key="1">
    <citation type="submission" date="2018-02" db="EMBL/GenBank/DDBJ databases">
        <title>Genome sequencing of Solimonas sp. HR-BB.</title>
        <authorList>
            <person name="Lee Y."/>
            <person name="Jeon C.O."/>
        </authorList>
    </citation>
    <scope>NUCLEOTIDE SEQUENCE [LARGE SCALE GENOMIC DNA]</scope>
    <source>
        <strain evidence="1 2">HR-BB</strain>
    </source>
</reference>
<dbReference type="EMBL" id="PSNW01000004">
    <property type="protein sequence ID" value="PPE74233.1"/>
    <property type="molecule type" value="Genomic_DNA"/>
</dbReference>
<proteinExistence type="predicted"/>
<dbReference type="CDD" id="cd03443">
    <property type="entry name" value="PaaI_thioesterase"/>
    <property type="match status" value="1"/>
</dbReference>
<protein>
    <submittedName>
        <fullName evidence="1">DUF4442 domain-containing protein</fullName>
    </submittedName>
</protein>
<dbReference type="InterPro" id="IPR027961">
    <property type="entry name" value="DUF4442"/>
</dbReference>
<sequence>MSKPSLLRTAVDRVRRLPKPLFSRAVTRMFNFQVRFAGTAGIRFEELSEARSVLVLENRRKVQNHIGGVHAAAMALLAETATGAVFGMNVPASHLLVIKSMNIRYVRRAQGDLRAVATLGAEQRLRILSEPKGDLLVPVTVTDESGEQPIECEMVWAWTPKKK</sequence>
<evidence type="ECO:0000313" key="2">
    <source>
        <dbReference type="Proteomes" id="UP000238220"/>
    </source>
</evidence>
<accession>A0A2S5TGX4</accession>